<feature type="compositionally biased region" description="Acidic residues" evidence="1">
    <location>
        <begin position="323"/>
        <end position="334"/>
    </location>
</feature>
<dbReference type="RefSeq" id="WP_104519711.1">
    <property type="nucleotide sequence ID" value="NZ_NHRY01000159.1"/>
</dbReference>
<name>A0A2S6NEA6_RHOGL</name>
<reference evidence="2 3" key="1">
    <citation type="journal article" date="2018" name="Arch. Microbiol.">
        <title>New insights into the metabolic potential of the phototrophic purple bacterium Rhodopila globiformis DSM 161(T) from its draft genome sequence and evidence for a vanadium-dependent nitrogenase.</title>
        <authorList>
            <person name="Imhoff J.F."/>
            <person name="Rahn T."/>
            <person name="Kunzel S."/>
            <person name="Neulinger S.C."/>
        </authorList>
    </citation>
    <scope>NUCLEOTIDE SEQUENCE [LARGE SCALE GENOMIC DNA]</scope>
    <source>
        <strain evidence="2 3">DSM 161</strain>
    </source>
</reference>
<feature type="region of interest" description="Disordered" evidence="1">
    <location>
        <begin position="289"/>
        <end position="345"/>
    </location>
</feature>
<dbReference type="EMBL" id="NHRY01000159">
    <property type="protein sequence ID" value="PPQ32904.1"/>
    <property type="molecule type" value="Genomic_DNA"/>
</dbReference>
<accession>A0A2S6NEA6</accession>
<dbReference type="InterPro" id="IPR018777">
    <property type="entry name" value="Replication_initiator_prot_A"/>
</dbReference>
<dbReference type="Proteomes" id="UP000239724">
    <property type="component" value="Unassembled WGS sequence"/>
</dbReference>
<dbReference type="Pfam" id="PF10134">
    <property type="entry name" value="RPA"/>
    <property type="match status" value="1"/>
</dbReference>
<protein>
    <submittedName>
        <fullName evidence="2">Plasmid replication initiator protein</fullName>
    </submittedName>
</protein>
<proteinExistence type="predicted"/>
<gene>
    <name evidence="2" type="ORF">CCS01_15325</name>
</gene>
<comment type="caution">
    <text evidence="2">The sequence shown here is derived from an EMBL/GenBank/DDBJ whole genome shotgun (WGS) entry which is preliminary data.</text>
</comment>
<feature type="compositionally biased region" description="Basic and acidic residues" evidence="1">
    <location>
        <begin position="335"/>
        <end position="345"/>
    </location>
</feature>
<evidence type="ECO:0000256" key="1">
    <source>
        <dbReference type="SAM" id="MobiDB-lite"/>
    </source>
</evidence>
<dbReference type="OrthoDB" id="581589at2"/>
<sequence length="345" mass="39856">MSKKRDEEQFDLFVPFVTDLPLRDQRETMERPFFSLAKRKRLKPIDYTSPDGSTFVKVLPHSDYGMATIWDADILIWAASVITERKNRRENDISRKLSFQPYDLLRAIGRPTGGREYLRIREAMARLQSTVVVTNIRAKGKRKERQFGWIEGWTDLIDDETGQSRGMTITVSEWFHEGVIMEGGVLAIDPKYFEITGGRERWLYRVARKHAGGADSLGFAVTIKTLFEKSGAEGSYRRFKFEMEKVVERNGLPEFFLAWEVDAKTKEPRIRMTRRSALDLTHPGYEIPRYRSKRKDRQAPPRAFEHAAPAELPHSAPSADHADDGEPFDDEPLDDEPRLEDSDDE</sequence>
<organism evidence="2 3">
    <name type="scientific">Rhodopila globiformis</name>
    <name type="common">Rhodopseudomonas globiformis</name>
    <dbReference type="NCBI Taxonomy" id="1071"/>
    <lineage>
        <taxon>Bacteria</taxon>
        <taxon>Pseudomonadati</taxon>
        <taxon>Pseudomonadota</taxon>
        <taxon>Alphaproteobacteria</taxon>
        <taxon>Acetobacterales</taxon>
        <taxon>Acetobacteraceae</taxon>
        <taxon>Rhodopila</taxon>
    </lineage>
</organism>
<keyword evidence="3" id="KW-1185">Reference proteome</keyword>
<dbReference type="AlphaFoldDB" id="A0A2S6NEA6"/>
<evidence type="ECO:0000313" key="3">
    <source>
        <dbReference type="Proteomes" id="UP000239724"/>
    </source>
</evidence>
<evidence type="ECO:0000313" key="2">
    <source>
        <dbReference type="EMBL" id="PPQ32904.1"/>
    </source>
</evidence>